<sequence length="127" mass="13079">MKPTKPADRCASVVPVLPDIGRSQPAAPAEPAAVPLPTASLLIALARVFASPAGTTWSHVSVVTATSLPLRSMSWSIGLGGHHTPPDANVAATLDSSSAFNSMGPRVNEPRFCRLTKSAKLSLLSGL</sequence>
<reference evidence="4 5" key="1">
    <citation type="submission" date="2015-03" db="EMBL/GenBank/DDBJ databases">
        <authorList>
            <consortium name="Pathogen Informatics"/>
        </authorList>
    </citation>
    <scope>NUCLEOTIDE SEQUENCE [LARGE SCALE GENOMIC DNA]</scope>
    <source>
        <strain evidence="1 6">C09601061</strain>
        <strain evidence="2 5">D00501624</strain>
        <strain evidence="4">N09902308</strain>
    </source>
</reference>
<proteinExistence type="predicted"/>
<evidence type="ECO:0000313" key="4">
    <source>
        <dbReference type="Proteomes" id="UP000039021"/>
    </source>
</evidence>
<organism evidence="3 4">
    <name type="scientific">Mycobacterium tuberculosis</name>
    <dbReference type="NCBI Taxonomy" id="1773"/>
    <lineage>
        <taxon>Bacteria</taxon>
        <taxon>Bacillati</taxon>
        <taxon>Actinomycetota</taxon>
        <taxon>Actinomycetes</taxon>
        <taxon>Mycobacteriales</taxon>
        <taxon>Mycobacteriaceae</taxon>
        <taxon>Mycobacterium</taxon>
        <taxon>Mycobacterium tuberculosis complex</taxon>
    </lineage>
</organism>
<evidence type="ECO:0000313" key="5">
    <source>
        <dbReference type="Proteomes" id="UP000039217"/>
    </source>
</evidence>
<evidence type="ECO:0000313" key="2">
    <source>
        <dbReference type="EMBL" id="CNU48653.1"/>
    </source>
</evidence>
<dbReference type="EMBL" id="CSBK01001873">
    <property type="protein sequence ID" value="COZ24791.1"/>
    <property type="molecule type" value="Genomic_DNA"/>
</dbReference>
<reference evidence="3" key="2">
    <citation type="submission" date="2015-03" db="EMBL/GenBank/DDBJ databases">
        <authorList>
            <consortium name="Pathogen Informatics"/>
            <person name="Murphy D."/>
        </authorList>
    </citation>
    <scope>NUCLEOTIDE SEQUENCE</scope>
    <source>
        <strain evidence="3">N09902308</strain>
    </source>
</reference>
<name>A0A655DUQ5_MYCTX</name>
<dbReference type="Proteomes" id="UP000039021">
    <property type="component" value="Unassembled WGS sequence"/>
</dbReference>
<evidence type="ECO:0000313" key="6">
    <source>
        <dbReference type="Proteomes" id="UP000046680"/>
    </source>
</evidence>
<dbReference type="Proteomes" id="UP000039217">
    <property type="component" value="Unassembled WGS sequence"/>
</dbReference>
<evidence type="ECO:0000313" key="3">
    <source>
        <dbReference type="EMBL" id="COZ24791.1"/>
    </source>
</evidence>
<dbReference type="AlphaFoldDB" id="A0A655DUQ5"/>
<protein>
    <submittedName>
        <fullName evidence="3">Uncharacterized protein</fullName>
    </submittedName>
</protein>
<evidence type="ECO:0000313" key="1">
    <source>
        <dbReference type="EMBL" id="CFR67719.1"/>
    </source>
</evidence>
<accession>A0A655DUQ5</accession>
<gene>
    <name evidence="1" type="ORF">ERS007657_00554</name>
    <name evidence="2" type="ORF">ERS007661_00749</name>
    <name evidence="3" type="ORF">ERS007739_03546</name>
</gene>
<dbReference type="Proteomes" id="UP000046680">
    <property type="component" value="Unassembled WGS sequence"/>
</dbReference>
<dbReference type="EMBL" id="CGCX01000123">
    <property type="protein sequence ID" value="CFR67719.1"/>
    <property type="molecule type" value="Genomic_DNA"/>
</dbReference>
<dbReference type="EMBL" id="CQQC01000164">
    <property type="protein sequence ID" value="CNU48653.1"/>
    <property type="molecule type" value="Genomic_DNA"/>
</dbReference>